<proteinExistence type="predicted"/>
<keyword evidence="2" id="KW-0378">Hydrolase</keyword>
<dbReference type="PANTHER" id="PTHR43309:SF3">
    <property type="entry name" value="5-OXOPROLINASE SUBUNIT C"/>
    <property type="match status" value="1"/>
</dbReference>
<keyword evidence="1" id="KW-0547">Nucleotide-binding</keyword>
<evidence type="ECO:0000259" key="4">
    <source>
        <dbReference type="SMART" id="SM00797"/>
    </source>
</evidence>
<protein>
    <submittedName>
        <fullName evidence="5">Urea amidolyase</fullName>
    </submittedName>
</protein>
<dbReference type="InterPro" id="IPR052708">
    <property type="entry name" value="PxpC"/>
</dbReference>
<evidence type="ECO:0000313" key="6">
    <source>
        <dbReference type="Proteomes" id="UP000245802"/>
    </source>
</evidence>
<gene>
    <name evidence="5" type="ORF">C1280_32680</name>
</gene>
<dbReference type="AlphaFoldDB" id="A0A2Z3HHK2"/>
<dbReference type="SMART" id="SM00797">
    <property type="entry name" value="AHS2"/>
    <property type="match status" value="1"/>
</dbReference>
<dbReference type="GO" id="GO:0016829">
    <property type="term" value="F:lyase activity"/>
    <property type="evidence" value="ECO:0007669"/>
    <property type="project" value="UniProtKB-KW"/>
</dbReference>
<sequence length="314" mass="33149">MSLSVREPGLQSLLVDFGRERSRALGVPVGGAADRAALALGNALVGNASHVAALEVALAGPVLEALHPTACVIFGAPFQSTVNGRPLNSGMTFQLDPGEVLRVGGTAAGARAYLCVAGGFEANEVLGSRSALEPIRAGTILTCAASRCEPRGLPFAWLEEAYLSPPFSAGEGFQSLRTLDGPQRDWFVDDRFFTQTYDVLPASNRMGVRFHGAPIVRRSGELVSEAVAPGAVQVTNDGLPIVLGADGQTIGGYPKVAHVIRADLDRLAQLRPGDRVRFVCVSSAEAENAARERAEFLRGWLVRLAVAERRPVLG</sequence>
<feature type="domain" description="Carboxyltransferase" evidence="4">
    <location>
        <begin position="24"/>
        <end position="296"/>
    </location>
</feature>
<reference evidence="5 6" key="1">
    <citation type="submission" date="2018-01" db="EMBL/GenBank/DDBJ databases">
        <title>G. obscuriglobus.</title>
        <authorList>
            <person name="Franke J."/>
            <person name="Blomberg W."/>
            <person name="Selmecki A."/>
        </authorList>
    </citation>
    <scope>NUCLEOTIDE SEQUENCE [LARGE SCALE GENOMIC DNA]</scope>
    <source>
        <strain evidence="5 6">DSM 5831</strain>
    </source>
</reference>
<dbReference type="InterPro" id="IPR003778">
    <property type="entry name" value="CT_A_B"/>
</dbReference>
<name>A0A2Z3HHK2_9BACT</name>
<dbReference type="EMBL" id="CP025958">
    <property type="protein sequence ID" value="AWM41284.1"/>
    <property type="molecule type" value="Genomic_DNA"/>
</dbReference>
<dbReference type="InterPro" id="IPR029000">
    <property type="entry name" value="Cyclophilin-like_dom_sf"/>
</dbReference>
<keyword evidence="3" id="KW-0067">ATP-binding</keyword>
<evidence type="ECO:0000313" key="5">
    <source>
        <dbReference type="EMBL" id="AWM41284.1"/>
    </source>
</evidence>
<dbReference type="Gene3D" id="2.40.100.10">
    <property type="entry name" value="Cyclophilin-like"/>
    <property type="match status" value="1"/>
</dbReference>
<keyword evidence="6" id="KW-1185">Reference proteome</keyword>
<dbReference type="SUPFAM" id="SSF50891">
    <property type="entry name" value="Cyclophilin-like"/>
    <property type="match status" value="1"/>
</dbReference>
<evidence type="ECO:0000256" key="1">
    <source>
        <dbReference type="ARBA" id="ARBA00022741"/>
    </source>
</evidence>
<evidence type="ECO:0000256" key="3">
    <source>
        <dbReference type="ARBA" id="ARBA00022840"/>
    </source>
</evidence>
<dbReference type="GO" id="GO:0005524">
    <property type="term" value="F:ATP binding"/>
    <property type="evidence" value="ECO:0007669"/>
    <property type="project" value="UniProtKB-KW"/>
</dbReference>
<dbReference type="PANTHER" id="PTHR43309">
    <property type="entry name" value="5-OXOPROLINASE SUBUNIT C"/>
    <property type="match status" value="1"/>
</dbReference>
<evidence type="ECO:0000256" key="2">
    <source>
        <dbReference type="ARBA" id="ARBA00022801"/>
    </source>
</evidence>
<dbReference type="Proteomes" id="UP000245802">
    <property type="component" value="Chromosome"/>
</dbReference>
<organism evidence="5 6">
    <name type="scientific">Gemmata obscuriglobus</name>
    <dbReference type="NCBI Taxonomy" id="114"/>
    <lineage>
        <taxon>Bacteria</taxon>
        <taxon>Pseudomonadati</taxon>
        <taxon>Planctomycetota</taxon>
        <taxon>Planctomycetia</taxon>
        <taxon>Gemmatales</taxon>
        <taxon>Gemmataceae</taxon>
        <taxon>Gemmata</taxon>
    </lineage>
</organism>
<dbReference type="OrthoDB" id="9782422at2"/>
<dbReference type="KEGG" id="gog:C1280_32680"/>
<dbReference type="RefSeq" id="WP_010037681.1">
    <property type="nucleotide sequence ID" value="NZ_CP025958.1"/>
</dbReference>
<accession>A0A2Z3HHK2</accession>
<keyword evidence="5" id="KW-0456">Lyase</keyword>
<dbReference type="Pfam" id="PF02626">
    <property type="entry name" value="CT_A_B"/>
    <property type="match status" value="1"/>
</dbReference>
<dbReference type="GO" id="GO:0016787">
    <property type="term" value="F:hydrolase activity"/>
    <property type="evidence" value="ECO:0007669"/>
    <property type="project" value="UniProtKB-KW"/>
</dbReference>